<feature type="chain" id="PRO_5046520900" evidence="1">
    <location>
        <begin position="24"/>
        <end position="637"/>
    </location>
</feature>
<organism evidence="3 4">
    <name type="scientific">Paraburkholderia dipogonis</name>
    <dbReference type="NCBI Taxonomy" id="1211383"/>
    <lineage>
        <taxon>Bacteria</taxon>
        <taxon>Pseudomonadati</taxon>
        <taxon>Pseudomonadota</taxon>
        <taxon>Betaproteobacteria</taxon>
        <taxon>Burkholderiales</taxon>
        <taxon>Burkholderiaceae</taxon>
        <taxon>Paraburkholderia</taxon>
    </lineage>
</organism>
<dbReference type="InterPro" id="IPR011042">
    <property type="entry name" value="6-blade_b-propeller_TolB-like"/>
</dbReference>
<protein>
    <submittedName>
        <fullName evidence="3">SMP-30/gluconolactonase/LRE family protein</fullName>
    </submittedName>
</protein>
<dbReference type="Proteomes" id="UP001629230">
    <property type="component" value="Unassembled WGS sequence"/>
</dbReference>
<feature type="signal peptide" evidence="1">
    <location>
        <begin position="1"/>
        <end position="23"/>
    </location>
</feature>
<feature type="domain" description="SMP-30/Gluconolactonase/LRE-like region" evidence="2">
    <location>
        <begin position="144"/>
        <end position="226"/>
    </location>
</feature>
<accession>A0ABW9AUT0</accession>
<dbReference type="SUPFAM" id="SSF63829">
    <property type="entry name" value="Calcium-dependent phosphotriesterase"/>
    <property type="match status" value="1"/>
</dbReference>
<keyword evidence="1" id="KW-0732">Signal</keyword>
<evidence type="ECO:0000313" key="4">
    <source>
        <dbReference type="Proteomes" id="UP001629230"/>
    </source>
</evidence>
<sequence length="637" mass="68010">MKRIYATFLTALLIATLAPECHGQYTTDWVANTYGTNATRVGSVARSMWIAPEGVIYTASMWDENEGGVAIYQNGQSLGSIGGHGEFQGSAITGNATSIFAALQFNASYGSGTVGRYNRTTQTRDFLISVSATTTEQRADVITGLATSGSLLYASDSPGNRIRVYTTDGVWRQDIAVSSPGALAVDSAGNIWVAQKSAGAILEFNPAGVLVNTIQMSVASRPSSLYLDSSTGFLMIGDAGPDMNIKIYNTLVIPFLISTFGIQGGYLDTTTGIKGQVGDRRFTRVTGIGKDAAGNLYVLNNPWGGSWDLGRDGGTDIHSYDSSGHLQWKLQSLNFEGVAAPDPATDGAYFYGGTNIYTGTAGGTFVANTVDPIDYPSDPRININDRTRGEHFGQLATIGANRILVDSSQNPDTFYFFHFNAANGYIAIPDATLPGTAFNTTAPVRDGFCLDSKGDVWAGLDKTNAIWHFPLTGFDANGKPSWDAGIATPIPGTITPLTRIIYLPESDTMILAQGVAGGADWTSIGTRIEVYHGWLAGNTTVPNPVINLTSANPKSITAAGNYLFVGYVHTVPNIDAFNLTTGSLDTTLINSNPNTVYVGNDVDSMYGLRSYRRSTGEYVITKDNYNGASVIIYRWTH</sequence>
<reference evidence="3 4" key="1">
    <citation type="journal article" date="2024" name="Chem. Sci.">
        <title>Discovery of megapolipeptins by genome mining of a Burkholderiales bacteria collection.</title>
        <authorList>
            <person name="Paulo B.S."/>
            <person name="Recchia M.J.J."/>
            <person name="Lee S."/>
            <person name="Fergusson C.H."/>
            <person name="Romanowski S.B."/>
            <person name="Hernandez A."/>
            <person name="Krull N."/>
            <person name="Liu D.Y."/>
            <person name="Cavanagh H."/>
            <person name="Bos A."/>
            <person name="Gray C.A."/>
            <person name="Murphy B.T."/>
            <person name="Linington R.G."/>
            <person name="Eustaquio A.S."/>
        </authorList>
    </citation>
    <scope>NUCLEOTIDE SEQUENCE [LARGE SCALE GENOMIC DNA]</scope>
    <source>
        <strain evidence="3 4">RL17-350-BIC-A</strain>
    </source>
</reference>
<dbReference type="RefSeq" id="WP_408178758.1">
    <property type="nucleotide sequence ID" value="NZ_JAQQEZ010000015.1"/>
</dbReference>
<gene>
    <name evidence="3" type="ORF">PQR57_22360</name>
</gene>
<evidence type="ECO:0000259" key="2">
    <source>
        <dbReference type="Pfam" id="PF08450"/>
    </source>
</evidence>
<name>A0ABW9AUT0_9BURK</name>
<dbReference type="InterPro" id="IPR013658">
    <property type="entry name" value="SGL"/>
</dbReference>
<dbReference type="EMBL" id="JAQQEZ010000015">
    <property type="protein sequence ID" value="MFM0003755.1"/>
    <property type="molecule type" value="Genomic_DNA"/>
</dbReference>
<dbReference type="Pfam" id="PF08450">
    <property type="entry name" value="SGL"/>
    <property type="match status" value="1"/>
</dbReference>
<evidence type="ECO:0000256" key="1">
    <source>
        <dbReference type="SAM" id="SignalP"/>
    </source>
</evidence>
<evidence type="ECO:0000313" key="3">
    <source>
        <dbReference type="EMBL" id="MFM0003755.1"/>
    </source>
</evidence>
<dbReference type="Gene3D" id="2.120.10.30">
    <property type="entry name" value="TolB, C-terminal domain"/>
    <property type="match status" value="1"/>
</dbReference>
<proteinExistence type="predicted"/>
<comment type="caution">
    <text evidence="3">The sequence shown here is derived from an EMBL/GenBank/DDBJ whole genome shotgun (WGS) entry which is preliminary data.</text>
</comment>
<keyword evidence="4" id="KW-1185">Reference proteome</keyword>